<dbReference type="RefSeq" id="WP_007045981.1">
    <property type="nucleotide sequence ID" value="NZ_GG704769.1"/>
</dbReference>
<evidence type="ECO:0000259" key="4">
    <source>
        <dbReference type="PROSITE" id="PS51186"/>
    </source>
</evidence>
<dbReference type="Gene3D" id="3.40.630.30">
    <property type="match status" value="1"/>
</dbReference>
<dbReference type="HOGENOM" id="CLU_013985_3_4_9"/>
<evidence type="ECO:0000313" key="5">
    <source>
        <dbReference type="EMBL" id="EFB76928.1"/>
    </source>
</evidence>
<dbReference type="STRING" id="411471.SUBVAR_04549"/>
<dbReference type="InterPro" id="IPR016181">
    <property type="entry name" value="Acyl_CoA_acyltransferase"/>
</dbReference>
<feature type="domain" description="N-acetyltransferase" evidence="4">
    <location>
        <begin position="3"/>
        <end position="168"/>
    </location>
</feature>
<dbReference type="InterPro" id="IPR000182">
    <property type="entry name" value="GNAT_dom"/>
</dbReference>
<dbReference type="SUPFAM" id="SSF55729">
    <property type="entry name" value="Acyl-CoA N-acyltransferases (Nat)"/>
    <property type="match status" value="1"/>
</dbReference>
<dbReference type="InterPro" id="IPR051531">
    <property type="entry name" value="N-acetyltransferase"/>
</dbReference>
<evidence type="ECO:0000256" key="3">
    <source>
        <dbReference type="ARBA" id="ARBA00038502"/>
    </source>
</evidence>
<comment type="caution">
    <text evidence="5">The sequence shown here is derived from an EMBL/GenBank/DDBJ whole genome shotgun (WGS) entry which is preliminary data.</text>
</comment>
<organism evidence="5 6">
    <name type="scientific">Subdoligranulum variabile DSM 15176</name>
    <dbReference type="NCBI Taxonomy" id="411471"/>
    <lineage>
        <taxon>Bacteria</taxon>
        <taxon>Bacillati</taxon>
        <taxon>Bacillota</taxon>
        <taxon>Clostridia</taxon>
        <taxon>Eubacteriales</taxon>
        <taxon>Oscillospiraceae</taxon>
        <taxon>Subdoligranulum</taxon>
    </lineage>
</organism>
<keyword evidence="1" id="KW-0808">Transferase</keyword>
<evidence type="ECO:0000256" key="2">
    <source>
        <dbReference type="ARBA" id="ARBA00023315"/>
    </source>
</evidence>
<name>D1PJI0_9FIRM</name>
<dbReference type="PANTHER" id="PTHR43792:SF8">
    <property type="entry name" value="[RIBOSOMAL PROTEIN US5]-ALANINE N-ACETYLTRANSFERASE"/>
    <property type="match status" value="1"/>
</dbReference>
<evidence type="ECO:0000313" key="6">
    <source>
        <dbReference type="Proteomes" id="UP000003438"/>
    </source>
</evidence>
<dbReference type="Pfam" id="PF13302">
    <property type="entry name" value="Acetyltransf_3"/>
    <property type="match status" value="1"/>
</dbReference>
<dbReference type="EMBL" id="ACBY02000014">
    <property type="protein sequence ID" value="EFB76928.1"/>
    <property type="molecule type" value="Genomic_DNA"/>
</dbReference>
<accession>D1PJI0</accession>
<keyword evidence="2" id="KW-0012">Acyltransferase</keyword>
<dbReference type="AlphaFoldDB" id="D1PJI0"/>
<evidence type="ECO:0000256" key="1">
    <source>
        <dbReference type="ARBA" id="ARBA00022679"/>
    </source>
</evidence>
<dbReference type="PANTHER" id="PTHR43792">
    <property type="entry name" value="GNAT FAMILY, PUTATIVE (AFU_ORTHOLOGUE AFUA_3G00765)-RELATED-RELATED"/>
    <property type="match status" value="1"/>
</dbReference>
<proteinExistence type="inferred from homology"/>
<gene>
    <name evidence="5" type="ORF">SUBVAR_04549</name>
</gene>
<dbReference type="OrthoDB" id="9785602at2"/>
<sequence>MEIQLKKWAPEDRVALAAIGNAVDRSFLSDRLPDPYTETAADQWLHSVMARDGKNGIFRAIVVDGQIVGTISVDQKEDVYRKDADIGYFLVTGLWSRGIMTEAVRQVCAIAFEELDIVRITGLVYADNTASCRVLEKNGFQAEGRMQDAIFKNGTFHDQCVYGKLKYPSIG</sequence>
<keyword evidence="6" id="KW-1185">Reference proteome</keyword>
<dbReference type="GO" id="GO:0016747">
    <property type="term" value="F:acyltransferase activity, transferring groups other than amino-acyl groups"/>
    <property type="evidence" value="ECO:0007669"/>
    <property type="project" value="InterPro"/>
</dbReference>
<dbReference type="eggNOG" id="COG1670">
    <property type="taxonomic scope" value="Bacteria"/>
</dbReference>
<reference evidence="5" key="1">
    <citation type="submission" date="2009-12" db="EMBL/GenBank/DDBJ databases">
        <authorList>
            <person name="Weinstock G."/>
            <person name="Sodergren E."/>
            <person name="Clifton S."/>
            <person name="Fulton L."/>
            <person name="Fulton B."/>
            <person name="Courtney L."/>
            <person name="Fronick C."/>
            <person name="Harrison M."/>
            <person name="Strong C."/>
            <person name="Farmer C."/>
            <person name="Delahaunty K."/>
            <person name="Markovic C."/>
            <person name="Hall O."/>
            <person name="Minx P."/>
            <person name="Tomlinson C."/>
            <person name="Mitreva M."/>
            <person name="Nelson J."/>
            <person name="Hou S."/>
            <person name="Wollam A."/>
            <person name="Pepin K.H."/>
            <person name="Johnson M."/>
            <person name="Bhonagiri V."/>
            <person name="Nash W.E."/>
            <person name="Warren W."/>
            <person name="Chinwalla A."/>
            <person name="Mardis E.R."/>
            <person name="Wilson R.K."/>
        </authorList>
    </citation>
    <scope>NUCLEOTIDE SEQUENCE [LARGE SCALE GENOMIC DNA]</scope>
    <source>
        <strain evidence="5">DSM 15176</strain>
    </source>
</reference>
<comment type="similarity">
    <text evidence="3">Belongs to the acetyltransferase family. RimJ subfamily.</text>
</comment>
<dbReference type="PROSITE" id="PS51186">
    <property type="entry name" value="GNAT"/>
    <property type="match status" value="1"/>
</dbReference>
<dbReference type="Proteomes" id="UP000003438">
    <property type="component" value="Unassembled WGS sequence"/>
</dbReference>
<protein>
    <submittedName>
        <fullName evidence="5">Acetyltransferase, GNAT family</fullName>
    </submittedName>
</protein>